<proteinExistence type="predicted"/>
<dbReference type="AlphaFoldDB" id="A0A6J7LMN6"/>
<dbReference type="EMBL" id="CAFBNE010000131">
    <property type="protein sequence ID" value="CAB4966944.1"/>
    <property type="molecule type" value="Genomic_DNA"/>
</dbReference>
<dbReference type="InterPro" id="IPR025101">
    <property type="entry name" value="DUF4012"/>
</dbReference>
<name>A0A6J7LMN6_9ZZZZ</name>
<organism evidence="1">
    <name type="scientific">freshwater metagenome</name>
    <dbReference type="NCBI Taxonomy" id="449393"/>
    <lineage>
        <taxon>unclassified sequences</taxon>
        <taxon>metagenomes</taxon>
        <taxon>ecological metagenomes</taxon>
    </lineage>
</organism>
<dbReference type="Pfam" id="PF13196">
    <property type="entry name" value="DUF4012"/>
    <property type="match status" value="1"/>
</dbReference>
<gene>
    <name evidence="1" type="ORF">UFOPK3772_02880</name>
</gene>
<sequence>MRQPSAKTVVGLAVALVAGGFILWIQLAFLASLGTLSLGAATFLSSLTGTVDQITGGEYQGAEADFAKVETAASRVTASAQGPHMSLLSTIPGVKAAIDNWQHLGSATADIASSTGELLSLFGDLSGENGSRKIFNDGAIDVARLRELPPRVAAIDAGVKSSAEALAAIQTTGPMAGALATVQAKALRQVAPVQEAINVLVDLAPQLPDALGANGVKRYLLAIGNQAEMRASGGAPLSLVLVEFDKGRISIPIKGQTSTQLFPPMNANVKWWGPSMNPFFPANPRKAPMVVTNTHPALTFAGREMAGAWVGGDFPEVDGVMTLDLTAIAAVLDSLGPIQSAAYGEVTGDQLGKILLIDAYQQFGQSEAEARQVANQQLLDDLLTRLLSGDDLVTAAKAVAGTAPGRHFQVWLRDPDFESLILKSGAGGEVVDPGTGDWSAVYTQNGNQSKVDVFQQRSVLVSAQIAEDGSARVTQQMNVVNATPPERPEGPPERIGYETSWLKNAYIMYVPDKATNYVPSYPQGFAIRSFKNHQQYGRGFANDGNGQKIVRMVGWTPPGGQTTVSVSYDLPAGTFGGDGRPLVYSLQAEPQSLFINSTITVRVTGPDGWEPESGAGMKVSGRTGEVSAVQDAPVNVTMGFRRS</sequence>
<protein>
    <submittedName>
        <fullName evidence="1">Unannotated protein</fullName>
    </submittedName>
</protein>
<reference evidence="1" key="1">
    <citation type="submission" date="2020-05" db="EMBL/GenBank/DDBJ databases">
        <authorList>
            <person name="Chiriac C."/>
            <person name="Salcher M."/>
            <person name="Ghai R."/>
            <person name="Kavagutti S V."/>
        </authorList>
    </citation>
    <scope>NUCLEOTIDE SEQUENCE</scope>
</reference>
<evidence type="ECO:0000313" key="1">
    <source>
        <dbReference type="EMBL" id="CAB4966944.1"/>
    </source>
</evidence>
<accession>A0A6J7LMN6</accession>